<evidence type="ECO:0000313" key="1">
    <source>
        <dbReference type="EMBL" id="ALV07979.1"/>
    </source>
</evidence>
<name>A0A0U3N6Z7_9BURK</name>
<dbReference type="OrthoDB" id="7062113at2"/>
<reference evidence="1 2" key="1">
    <citation type="submission" date="2015-12" db="EMBL/GenBank/DDBJ databases">
        <title>Complete genome of Roseateles depolymerans KCTC 42856.</title>
        <authorList>
            <person name="Kim K.M."/>
        </authorList>
    </citation>
    <scope>NUCLEOTIDE SEQUENCE [LARGE SCALE GENOMIC DNA]</scope>
    <source>
        <strain evidence="1 2">KCTC 42856</strain>
    </source>
</reference>
<evidence type="ECO:0000313" key="2">
    <source>
        <dbReference type="Proteomes" id="UP000060699"/>
    </source>
</evidence>
<keyword evidence="1" id="KW-0966">Cell projection</keyword>
<gene>
    <name evidence="1" type="ORF">RD2015_3522</name>
</gene>
<sequence precursor="true">MNTKSKLVAVIAGVALLAAGGAGAAVWWMQSHRAHPAGDAKAEAPKEEVKPAPDYKYVTLDKVLVMLRGPNGSAVSHYMAVDIVFKALPEQEKRTKEHLPLLRTVAVKALSVHTVESASAMSVEDFALLLNKAYQASYAAERREPPFAEALIGKLIIE</sequence>
<keyword evidence="1" id="KW-0282">Flagellum</keyword>
<protein>
    <submittedName>
        <fullName evidence="1">Flagellar basal body-associated protein FliL</fullName>
    </submittedName>
</protein>
<organism evidence="1 2">
    <name type="scientific">Roseateles depolymerans</name>
    <dbReference type="NCBI Taxonomy" id="76731"/>
    <lineage>
        <taxon>Bacteria</taxon>
        <taxon>Pseudomonadati</taxon>
        <taxon>Pseudomonadota</taxon>
        <taxon>Betaproteobacteria</taxon>
        <taxon>Burkholderiales</taxon>
        <taxon>Sphaerotilaceae</taxon>
        <taxon>Roseateles</taxon>
    </lineage>
</organism>
<dbReference type="EMBL" id="CP013729">
    <property type="protein sequence ID" value="ALV07979.1"/>
    <property type="molecule type" value="Genomic_DNA"/>
</dbReference>
<proteinExistence type="predicted"/>
<dbReference type="Proteomes" id="UP000060699">
    <property type="component" value="Chromosome"/>
</dbReference>
<keyword evidence="2" id="KW-1185">Reference proteome</keyword>
<dbReference type="STRING" id="76731.RD2015_3522"/>
<accession>A0A0U3N6Z7</accession>
<dbReference type="AlphaFoldDB" id="A0A0U3N6Z7"/>
<keyword evidence="1" id="KW-0969">Cilium</keyword>
<dbReference type="RefSeq" id="WP_058936015.1">
    <property type="nucleotide sequence ID" value="NZ_CP013729.1"/>
</dbReference>
<dbReference type="KEGG" id="rdp:RD2015_3522"/>